<dbReference type="InterPro" id="IPR056337">
    <property type="entry name" value="LHD_YVC1"/>
</dbReference>
<feature type="compositionally biased region" description="Acidic residues" evidence="1">
    <location>
        <begin position="800"/>
        <end position="819"/>
    </location>
</feature>
<dbReference type="EMBL" id="JBFMKM010000008">
    <property type="protein sequence ID" value="KAL1304520.1"/>
    <property type="molecule type" value="Genomic_DNA"/>
</dbReference>
<evidence type="ECO:0008006" key="7">
    <source>
        <dbReference type="Google" id="ProtNLM"/>
    </source>
</evidence>
<feature type="transmembrane region" description="Helical" evidence="2">
    <location>
        <begin position="382"/>
        <end position="404"/>
    </location>
</feature>
<dbReference type="Pfam" id="PF23190">
    <property type="entry name" value="LHD_TRPY1"/>
    <property type="match status" value="1"/>
</dbReference>
<feature type="domain" description="Calcium channel YVC1-like C-terminal transmembrane" evidence="4">
    <location>
        <begin position="335"/>
        <end position="642"/>
    </location>
</feature>
<dbReference type="Proteomes" id="UP001562354">
    <property type="component" value="Unassembled WGS sequence"/>
</dbReference>
<feature type="compositionally biased region" description="Gly residues" evidence="1">
    <location>
        <begin position="1128"/>
        <end position="1142"/>
    </location>
</feature>
<feature type="transmembrane region" description="Helical" evidence="2">
    <location>
        <begin position="354"/>
        <end position="370"/>
    </location>
</feature>
<feature type="domain" description="YVC1 N-terminal linker helical" evidence="3">
    <location>
        <begin position="86"/>
        <end position="253"/>
    </location>
</feature>
<dbReference type="GeneID" id="95977207"/>
<name>A0ABR3PEK4_9PEZI</name>
<feature type="compositionally biased region" description="Polar residues" evidence="1">
    <location>
        <begin position="946"/>
        <end position="957"/>
    </location>
</feature>
<evidence type="ECO:0000259" key="3">
    <source>
        <dbReference type="Pfam" id="PF23190"/>
    </source>
</evidence>
<keyword evidence="2" id="KW-0812">Transmembrane</keyword>
<feature type="region of interest" description="Disordered" evidence="1">
    <location>
        <begin position="1109"/>
        <end position="1173"/>
    </location>
</feature>
<feature type="transmembrane region" description="Helical" evidence="2">
    <location>
        <begin position="330"/>
        <end position="348"/>
    </location>
</feature>
<feature type="compositionally biased region" description="Basic and acidic residues" evidence="1">
    <location>
        <begin position="1160"/>
        <end position="1173"/>
    </location>
</feature>
<feature type="compositionally biased region" description="Basic and acidic residues" evidence="1">
    <location>
        <begin position="896"/>
        <end position="911"/>
    </location>
</feature>
<protein>
    <recommendedName>
        <fullName evidence="7">Ion transport domain-containing protein</fullName>
    </recommendedName>
</protein>
<reference evidence="5 6" key="1">
    <citation type="submission" date="2024-07" db="EMBL/GenBank/DDBJ databases">
        <title>Draft sequence of the Neodothiora populina.</title>
        <authorList>
            <person name="Drown D.D."/>
            <person name="Schuette U.S."/>
            <person name="Buechlein A.B."/>
            <person name="Rusch D.R."/>
            <person name="Winton L.W."/>
            <person name="Adams G.A."/>
        </authorList>
    </citation>
    <scope>NUCLEOTIDE SEQUENCE [LARGE SCALE GENOMIC DNA]</scope>
    <source>
        <strain evidence="5 6">CPC 39397</strain>
    </source>
</reference>
<dbReference type="InterPro" id="IPR052971">
    <property type="entry name" value="TRP_calcium_channel"/>
</dbReference>
<feature type="compositionally biased region" description="Acidic residues" evidence="1">
    <location>
        <begin position="42"/>
        <end position="67"/>
    </location>
</feature>
<organism evidence="5 6">
    <name type="scientific">Neodothiora populina</name>
    <dbReference type="NCBI Taxonomy" id="2781224"/>
    <lineage>
        <taxon>Eukaryota</taxon>
        <taxon>Fungi</taxon>
        <taxon>Dikarya</taxon>
        <taxon>Ascomycota</taxon>
        <taxon>Pezizomycotina</taxon>
        <taxon>Dothideomycetes</taxon>
        <taxon>Dothideomycetidae</taxon>
        <taxon>Dothideales</taxon>
        <taxon>Dothioraceae</taxon>
        <taxon>Neodothiora</taxon>
    </lineage>
</organism>
<dbReference type="PANTHER" id="PTHR35859">
    <property type="entry name" value="NONSELECTIVE CATION CHANNEL PROTEIN"/>
    <property type="match status" value="1"/>
</dbReference>
<feature type="region of interest" description="Disordered" evidence="1">
    <location>
        <begin position="692"/>
        <end position="997"/>
    </location>
</feature>
<sequence>MFSSLWRPKNRGRRSGDRSPSPVAVRRPLLENGDRRAVGYQQEEEQDREDDMDYDDEEDEGEDEEIDTPLLPIFSSEHLDQLPLYNITHSCRILIVQKVETTLSWDQLRSPQISQFVVKPIQSTILADHFNRATICALIANCLQFQKEAQTNPGNAGVSKTRAMVSELLAMRLLKEFSIRELIDALSYDFDPLEGITTLGAPGAKARQHGRGARISTVEIAIRSQAKRFLAHPLVVQQLEAIWAGTIVFHSAADSLHRRPAKSYVRGRRGYGAIENGQQISNETSTVTRPIKSPEAAKSGGFRRSVTLYNPKDASLFKLSRLRVPRYRQIFSTLSFAIMLGLFLAVLADRSLEITPLEVVFWFWSAGYMLDEVVGFSEQGFGLYIMSVWNAFDLGILLLFFIYYFLRLYGVLIAEDRRHTMANMAYDVLASSAILLFPRLFSVLDHYRYFSQLLIAFRMMAQDMVAILILIVISCSGFFVAFTLSFSDSKTDGSKVAYALFQLVMGFTPAAWEMWPTYNVLGRSILTIFLFICHFLIVTILITVLTNSFMAIVQNANEEHQFLFAVNTISMVKSDALFSYIPPTNLFGWVATPFRWMMPFRTFVKGNRTIIKVTHFPILFSICVYERMLLARNAYEPTDLVERKSRARGRLPAFAFNRANGPFSPGTRLREPSIVSFHKERALDEVFRRPYQDASVRTPNPVPEDDRRRSTNVVGSWMRGVSIEGGASPPLEQPRSVVERLENRARPGYRRAQTSKSLRREHSTATRSVASEPEDISTIMHRPTRIEEETEFELSRDDLPQETDADGDDELLTNDDGEGDNMTVTGYEPVSTPGGPPDTRHGAEDVDDEDDEDEDEESDKENHPMTKHQPGSDYFGGAAIPQIPGYGSISHATKARIVDADPRRNAHERHASSQTILFSPVFDAKRTVSGPTSSTTSDQEPRRSRPQTTRNSGTSTPIPLPASMQPASRKIPKPAPATRSRPNLAGRSVPQTSPNLRFDMHNDLLNHRQRMGRAPSFNAIALDLASDLGDNRYGPDPMSPGLPASFSEQLRRERDFDREMERRHEQKRRQQEEEEKGMVGRIMLARMNTLEEGFREVLREVKDLASVAGANSSRGGSEIGIGNRHKPGTGGQLPLGGKGVKLGGRSPKKLAVGSKKGKERMREDDGADDRDAVTAEDVRIAAVEEEETLSPQTVSTLADLGIPTNNDDTKVSYDH</sequence>
<feature type="region of interest" description="Disordered" evidence="1">
    <location>
        <begin position="1187"/>
        <end position="1215"/>
    </location>
</feature>
<feature type="compositionally biased region" description="Polar residues" evidence="1">
    <location>
        <begin position="929"/>
        <end position="938"/>
    </location>
</feature>
<feature type="transmembrane region" description="Helical" evidence="2">
    <location>
        <begin position="424"/>
        <end position="444"/>
    </location>
</feature>
<feature type="region of interest" description="Disordered" evidence="1">
    <location>
        <begin position="1"/>
        <end position="68"/>
    </location>
</feature>
<keyword evidence="2" id="KW-0472">Membrane</keyword>
<feature type="transmembrane region" description="Helical" evidence="2">
    <location>
        <begin position="465"/>
        <end position="484"/>
    </location>
</feature>
<gene>
    <name evidence="5" type="ORF">AAFC00_003506</name>
</gene>
<comment type="caution">
    <text evidence="5">The sequence shown here is derived from an EMBL/GenBank/DDBJ whole genome shotgun (WGS) entry which is preliminary data.</text>
</comment>
<accession>A0ABR3PEK4</accession>
<feature type="compositionally biased region" description="Acidic residues" evidence="1">
    <location>
        <begin position="845"/>
        <end position="859"/>
    </location>
</feature>
<evidence type="ECO:0000256" key="1">
    <source>
        <dbReference type="SAM" id="MobiDB-lite"/>
    </source>
</evidence>
<keyword evidence="2" id="KW-1133">Transmembrane helix</keyword>
<dbReference type="RefSeq" id="XP_069200795.1">
    <property type="nucleotide sequence ID" value="XM_069348091.1"/>
</dbReference>
<evidence type="ECO:0000259" key="4">
    <source>
        <dbReference type="Pfam" id="PF23317"/>
    </source>
</evidence>
<dbReference type="PANTHER" id="PTHR35859:SF4">
    <property type="entry name" value="MEMBRANE CHANNEL PROTEIN, PUTATIVE (AFU_ORTHOLOGUE AFUA_6G11300)-RELATED"/>
    <property type="match status" value="1"/>
</dbReference>
<evidence type="ECO:0000313" key="5">
    <source>
        <dbReference type="EMBL" id="KAL1304520.1"/>
    </source>
</evidence>
<proteinExistence type="predicted"/>
<evidence type="ECO:0000256" key="2">
    <source>
        <dbReference type="SAM" id="Phobius"/>
    </source>
</evidence>
<feature type="transmembrane region" description="Helical" evidence="2">
    <location>
        <begin position="496"/>
        <end position="512"/>
    </location>
</feature>
<evidence type="ECO:0000313" key="6">
    <source>
        <dbReference type="Proteomes" id="UP001562354"/>
    </source>
</evidence>
<dbReference type="InterPro" id="IPR056336">
    <property type="entry name" value="YVC1_C"/>
</dbReference>
<keyword evidence="6" id="KW-1185">Reference proteome</keyword>
<dbReference type="Pfam" id="PF23317">
    <property type="entry name" value="YVC1_C"/>
    <property type="match status" value="1"/>
</dbReference>
<feature type="compositionally biased region" description="Basic and acidic residues" evidence="1">
    <location>
        <begin position="28"/>
        <end position="37"/>
    </location>
</feature>
<feature type="transmembrane region" description="Helical" evidence="2">
    <location>
        <begin position="524"/>
        <end position="545"/>
    </location>
</feature>